<keyword evidence="4" id="KW-1185">Reference proteome</keyword>
<dbReference type="SUPFAM" id="SSF48371">
    <property type="entry name" value="ARM repeat"/>
    <property type="match status" value="1"/>
</dbReference>
<evidence type="ECO:0000313" key="4">
    <source>
        <dbReference type="Proteomes" id="UP001182556"/>
    </source>
</evidence>
<dbReference type="InterPro" id="IPR011989">
    <property type="entry name" value="ARM-like"/>
</dbReference>
<dbReference type="GO" id="GO:0015629">
    <property type="term" value="C:actin cytoskeleton"/>
    <property type="evidence" value="ECO:0007669"/>
    <property type="project" value="UniProtKB-ARBA"/>
</dbReference>
<sequence length="284" mass="31010">MAPLNKHLVSLRATISTADTPFLSDFIRLSGFDVLSDVLRQLVFQQMERGGLIEQNIVEVLKCLRVLVNDNAGFSSALDRPALITSVAQALFVPTPGLRCHAADLLAALCVLSPKEGHGLVLAALSDTRFKSGQLRFEALIKSFDASHGSPNPGQGVTQTCPTDGIWEWRVSALGLLNALVNTPGALELRCQLRAELYRRGLNYALSTLRIQSPPEVFVAQTNLYEEERAEGLAFAVKDLIRVVKGVEGAEEALRVLLHRLTMALEQQADEYATTQTPCSQLMT</sequence>
<evidence type="ECO:0000313" key="3">
    <source>
        <dbReference type="EMBL" id="KAK1921357.1"/>
    </source>
</evidence>
<accession>A0AAD9FQ07</accession>
<protein>
    <submittedName>
        <fullName evidence="3">Armadillo-type protein</fullName>
    </submittedName>
</protein>
<evidence type="ECO:0000259" key="2">
    <source>
        <dbReference type="PROSITE" id="PS51232"/>
    </source>
</evidence>
<dbReference type="GO" id="GO:0005938">
    <property type="term" value="C:cell cortex"/>
    <property type="evidence" value="ECO:0007669"/>
    <property type="project" value="UniProtKB-ARBA"/>
</dbReference>
<dbReference type="GO" id="GO:0003779">
    <property type="term" value="F:actin binding"/>
    <property type="evidence" value="ECO:0007669"/>
    <property type="project" value="InterPro"/>
</dbReference>
<dbReference type="Proteomes" id="UP001182556">
    <property type="component" value="Unassembled WGS sequence"/>
</dbReference>
<comment type="similarity">
    <text evidence="1">Belongs to the formin homology family. BNI1 subfamily.</text>
</comment>
<dbReference type="Pfam" id="PF06371">
    <property type="entry name" value="Drf_GBD"/>
    <property type="match status" value="1"/>
</dbReference>
<dbReference type="SMART" id="SM01140">
    <property type="entry name" value="Drf_GBD"/>
    <property type="match status" value="1"/>
</dbReference>
<dbReference type="InterPro" id="IPR016024">
    <property type="entry name" value="ARM-type_fold"/>
</dbReference>
<dbReference type="PANTHER" id="PTHR47102">
    <property type="entry name" value="PROTEIN BNI1"/>
    <property type="match status" value="1"/>
</dbReference>
<dbReference type="Gene3D" id="1.25.10.10">
    <property type="entry name" value="Leucine-rich Repeat Variant"/>
    <property type="match status" value="1"/>
</dbReference>
<proteinExistence type="inferred from homology"/>
<dbReference type="GO" id="GO:0032153">
    <property type="term" value="C:cell division site"/>
    <property type="evidence" value="ECO:0007669"/>
    <property type="project" value="UniProtKB-ARBA"/>
</dbReference>
<dbReference type="AlphaFoldDB" id="A0AAD9FQ07"/>
<dbReference type="Pfam" id="PF06367">
    <property type="entry name" value="Drf_FH3"/>
    <property type="match status" value="1"/>
</dbReference>
<dbReference type="InterPro" id="IPR010473">
    <property type="entry name" value="GTPase-bd"/>
</dbReference>
<comment type="caution">
    <text evidence="3">The sequence shown here is derived from an EMBL/GenBank/DDBJ whole genome shotgun (WGS) entry which is preliminary data.</text>
</comment>
<dbReference type="EMBL" id="JAODAN010000011">
    <property type="protein sequence ID" value="KAK1921357.1"/>
    <property type="molecule type" value="Genomic_DNA"/>
</dbReference>
<feature type="domain" description="GBD/FH3" evidence="2">
    <location>
        <begin position="1"/>
        <end position="284"/>
    </location>
</feature>
<dbReference type="PROSITE" id="PS51232">
    <property type="entry name" value="GBD_FH3"/>
    <property type="match status" value="1"/>
</dbReference>
<organism evidence="3 4">
    <name type="scientific">Papiliotrema laurentii</name>
    <name type="common">Cryptococcus laurentii</name>
    <dbReference type="NCBI Taxonomy" id="5418"/>
    <lineage>
        <taxon>Eukaryota</taxon>
        <taxon>Fungi</taxon>
        <taxon>Dikarya</taxon>
        <taxon>Basidiomycota</taxon>
        <taxon>Agaricomycotina</taxon>
        <taxon>Tremellomycetes</taxon>
        <taxon>Tremellales</taxon>
        <taxon>Rhynchogastremaceae</taxon>
        <taxon>Papiliotrema</taxon>
    </lineage>
</organism>
<name>A0AAD9FQ07_PAPLA</name>
<dbReference type="InterPro" id="IPR051661">
    <property type="entry name" value="Actin_filament_regulator"/>
</dbReference>
<dbReference type="GO" id="GO:0030036">
    <property type="term" value="P:actin cytoskeleton organization"/>
    <property type="evidence" value="ECO:0007669"/>
    <property type="project" value="InterPro"/>
</dbReference>
<dbReference type="GO" id="GO:0031267">
    <property type="term" value="F:small GTPase binding"/>
    <property type="evidence" value="ECO:0007669"/>
    <property type="project" value="InterPro"/>
</dbReference>
<dbReference type="InterPro" id="IPR010472">
    <property type="entry name" value="FH3_dom"/>
</dbReference>
<dbReference type="InterPro" id="IPR014768">
    <property type="entry name" value="GBD/FH3_dom"/>
</dbReference>
<dbReference type="GO" id="GO:0051301">
    <property type="term" value="P:cell division"/>
    <property type="evidence" value="ECO:0007669"/>
    <property type="project" value="UniProtKB-ARBA"/>
</dbReference>
<reference evidence="3" key="1">
    <citation type="submission" date="2023-02" db="EMBL/GenBank/DDBJ databases">
        <title>Identification and recombinant expression of a fungal hydrolase from Papiliotrema laurentii that hydrolyzes apple cutin and clears colloidal polyester polyurethane.</title>
        <authorList>
            <consortium name="DOE Joint Genome Institute"/>
            <person name="Roman V.A."/>
            <person name="Bojanowski C."/>
            <person name="Crable B.R."/>
            <person name="Wagner D.N."/>
            <person name="Hung C.S."/>
            <person name="Nadeau L.J."/>
            <person name="Schratz L."/>
            <person name="Haridas S."/>
            <person name="Pangilinan J."/>
            <person name="Lipzen A."/>
            <person name="Na H."/>
            <person name="Yan M."/>
            <person name="Ng V."/>
            <person name="Grigoriev I.V."/>
            <person name="Spatafora J.W."/>
            <person name="Barlow D."/>
            <person name="Biffinger J."/>
            <person name="Kelley-Loughnane N."/>
            <person name="Varaljay V.A."/>
            <person name="Crookes-Goodson W.J."/>
        </authorList>
    </citation>
    <scope>NUCLEOTIDE SEQUENCE</scope>
    <source>
        <strain evidence="3">5307AH</strain>
    </source>
</reference>
<gene>
    <name evidence="3" type="ORF">DB88DRAFT_99641</name>
</gene>
<evidence type="ECO:0000256" key="1">
    <source>
        <dbReference type="ARBA" id="ARBA00037935"/>
    </source>
</evidence>
<dbReference type="PANTHER" id="PTHR47102:SF2">
    <property type="entry name" value="PROTEIN BNI1"/>
    <property type="match status" value="1"/>
</dbReference>